<sequence length="136" mass="14342">MSSQVMVILGSQPSCFPPRGIDLLREQSQYCSTNTVQCTAESPQEGLSYFVDSSACQPSTISIGSVEPCPTEEPSQMLESSQPGTCHPGGHTNYAKAGSHSSGCLFPSLHLSRHGQPPHPASGPPLMGVQISWPST</sequence>
<feature type="region of interest" description="Disordered" evidence="1">
    <location>
        <begin position="68"/>
        <end position="94"/>
    </location>
</feature>
<reference evidence="2" key="1">
    <citation type="submission" date="2017-07" db="EMBL/GenBank/DDBJ databases">
        <authorList>
            <person name="Mikheyev A."/>
            <person name="Grau M."/>
        </authorList>
    </citation>
    <scope>NUCLEOTIDE SEQUENCE</scope>
    <source>
        <tissue evidence="2">Venom_gland</tissue>
    </source>
</reference>
<evidence type="ECO:0000256" key="1">
    <source>
        <dbReference type="SAM" id="MobiDB-lite"/>
    </source>
</evidence>
<reference evidence="2" key="2">
    <citation type="submission" date="2017-11" db="EMBL/GenBank/DDBJ databases">
        <title>Coralsnake Venomics: Analyses of Venom Gland Transcriptomes and Proteomes of Six Brazilian Taxa.</title>
        <authorList>
            <person name="Aird S.D."/>
            <person name="Jorge da Silva N."/>
            <person name="Qiu L."/>
            <person name="Villar-Briones A."/>
            <person name="Aparecida-Saddi V."/>
            <person name="Campos-Telles M.P."/>
            <person name="Grau M."/>
            <person name="Mikheyev A.S."/>
        </authorList>
    </citation>
    <scope>NUCLEOTIDE SEQUENCE</scope>
    <source>
        <tissue evidence="2">Venom_gland</tissue>
    </source>
</reference>
<evidence type="ECO:0000313" key="2">
    <source>
        <dbReference type="EMBL" id="LAB18243.1"/>
    </source>
</evidence>
<name>A0A2D4LBR6_9SAUR</name>
<protein>
    <submittedName>
        <fullName evidence="2">Uncharacterized protein</fullName>
    </submittedName>
</protein>
<organism evidence="2">
    <name type="scientific">Micrurus spixii</name>
    <name type="common">Amazon coral snake</name>
    <dbReference type="NCBI Taxonomy" id="129469"/>
    <lineage>
        <taxon>Eukaryota</taxon>
        <taxon>Metazoa</taxon>
        <taxon>Chordata</taxon>
        <taxon>Craniata</taxon>
        <taxon>Vertebrata</taxon>
        <taxon>Euteleostomi</taxon>
        <taxon>Lepidosauria</taxon>
        <taxon>Squamata</taxon>
        <taxon>Bifurcata</taxon>
        <taxon>Unidentata</taxon>
        <taxon>Episquamata</taxon>
        <taxon>Toxicofera</taxon>
        <taxon>Serpentes</taxon>
        <taxon>Colubroidea</taxon>
        <taxon>Elapidae</taxon>
        <taxon>Elapinae</taxon>
        <taxon>Micrurus</taxon>
    </lineage>
</organism>
<feature type="compositionally biased region" description="Polar residues" evidence="1">
    <location>
        <begin position="73"/>
        <end position="84"/>
    </location>
</feature>
<accession>A0A2D4LBR6</accession>
<proteinExistence type="predicted"/>
<dbReference type="EMBL" id="IACM01010136">
    <property type="protein sequence ID" value="LAB18243.1"/>
    <property type="molecule type" value="Transcribed_RNA"/>
</dbReference>
<feature type="region of interest" description="Disordered" evidence="1">
    <location>
        <begin position="108"/>
        <end position="136"/>
    </location>
</feature>
<dbReference type="AlphaFoldDB" id="A0A2D4LBR6"/>